<evidence type="ECO:0000256" key="6">
    <source>
        <dbReference type="ARBA" id="ARBA00023134"/>
    </source>
</evidence>
<protein>
    <recommendedName>
        <fullName evidence="3 8">GPN-loop GTPase 2</fullName>
    </recommendedName>
</protein>
<comment type="subunit">
    <text evidence="7">Heterodimers with GPN1 or GPN3. Binds to RNA polymerase II (RNAPII).</text>
</comment>
<dbReference type="OrthoDB" id="5839at2759"/>
<sequence length="309" mass="34872">MDSTKPLTKTCFGQVVIGPPGSGKTTYCQAISSFLKELQRDVTIVNLDPANDILPYVASIDVSELIELEDAMEINHLGPNGGLVYCMEYLEEHLEWLIGKIRKKPESYYIFDFPGQVELYTHHRSVRNILDRLAKELDLRLCAVHLVDSHYCSDPGKFISVLLTSLTTMVQLELPHINVLSKIDLAEKYGKLHFGLDYYTDVLDLKYLLDILNEDPITKKYASLNQSLVELIEGYSLVSFLPLDVRKKASLLAIRAAADKANGYVFGSQEERNIQALLSCSEGAGFEWAKLAWIRERFIDDEDTLMDAS</sequence>
<evidence type="ECO:0000256" key="2">
    <source>
        <dbReference type="ARBA" id="ARBA00005290"/>
    </source>
</evidence>
<evidence type="ECO:0000256" key="7">
    <source>
        <dbReference type="ARBA" id="ARBA00046611"/>
    </source>
</evidence>
<comment type="similarity">
    <text evidence="2 8">Belongs to the GPN-loop GTPase family.</text>
</comment>
<evidence type="ECO:0000256" key="1">
    <source>
        <dbReference type="ARBA" id="ARBA00003181"/>
    </source>
</evidence>
<comment type="function">
    <text evidence="1 8">Small GTPase required for proper localization of RNA polymerase II and III (RNAPII and RNAPIII). May act at an RNAP assembly step prior to nuclear import.</text>
</comment>
<keyword evidence="6 8" id="KW-0342">GTP-binding</keyword>
<proteinExistence type="inferred from homology"/>
<evidence type="ECO:0000256" key="4">
    <source>
        <dbReference type="ARBA" id="ARBA00022741"/>
    </source>
</evidence>
<organism evidence="9">
    <name type="scientific">Cyprideis torosa</name>
    <dbReference type="NCBI Taxonomy" id="163714"/>
    <lineage>
        <taxon>Eukaryota</taxon>
        <taxon>Metazoa</taxon>
        <taxon>Ecdysozoa</taxon>
        <taxon>Arthropoda</taxon>
        <taxon>Crustacea</taxon>
        <taxon>Oligostraca</taxon>
        <taxon>Ostracoda</taxon>
        <taxon>Podocopa</taxon>
        <taxon>Podocopida</taxon>
        <taxon>Cytherocopina</taxon>
        <taxon>Cytheroidea</taxon>
        <taxon>Cytherideidae</taxon>
        <taxon>Cyprideis</taxon>
    </lineage>
</organism>
<dbReference type="CDD" id="cd17871">
    <property type="entry name" value="GPN2"/>
    <property type="match status" value="1"/>
</dbReference>
<keyword evidence="5 8" id="KW-0378">Hydrolase</keyword>
<evidence type="ECO:0000256" key="8">
    <source>
        <dbReference type="RuleBase" id="RU365059"/>
    </source>
</evidence>
<dbReference type="EMBL" id="OB665775">
    <property type="protein sequence ID" value="CAD7233175.1"/>
    <property type="molecule type" value="Genomic_DNA"/>
</dbReference>
<dbReference type="GO" id="GO:0005525">
    <property type="term" value="F:GTP binding"/>
    <property type="evidence" value="ECO:0007669"/>
    <property type="project" value="UniProtKB-KW"/>
</dbReference>
<dbReference type="InterPro" id="IPR027417">
    <property type="entry name" value="P-loop_NTPase"/>
</dbReference>
<dbReference type="InterPro" id="IPR030231">
    <property type="entry name" value="Gpn2"/>
</dbReference>
<dbReference type="SUPFAM" id="SSF52540">
    <property type="entry name" value="P-loop containing nucleoside triphosphate hydrolases"/>
    <property type="match status" value="1"/>
</dbReference>
<gene>
    <name evidence="9" type="ORF">CTOB1V02_LOCUS10998</name>
</gene>
<name>A0A7R8WLM1_9CRUS</name>
<evidence type="ECO:0000256" key="5">
    <source>
        <dbReference type="ARBA" id="ARBA00022801"/>
    </source>
</evidence>
<dbReference type="GO" id="GO:0003924">
    <property type="term" value="F:GTPase activity"/>
    <property type="evidence" value="ECO:0007669"/>
    <property type="project" value="TreeGrafter"/>
</dbReference>
<dbReference type="PANTHER" id="PTHR21231:SF3">
    <property type="entry name" value="GPN-LOOP GTPASE 2"/>
    <property type="match status" value="1"/>
</dbReference>
<reference evidence="9" key="1">
    <citation type="submission" date="2020-11" db="EMBL/GenBank/DDBJ databases">
        <authorList>
            <person name="Tran Van P."/>
        </authorList>
    </citation>
    <scope>NUCLEOTIDE SEQUENCE</scope>
</reference>
<dbReference type="GO" id="GO:0005737">
    <property type="term" value="C:cytoplasm"/>
    <property type="evidence" value="ECO:0007669"/>
    <property type="project" value="TreeGrafter"/>
</dbReference>
<dbReference type="FunFam" id="3.40.50.300:FF:000338">
    <property type="entry name" value="GPN-loop GTPase 2"/>
    <property type="match status" value="1"/>
</dbReference>
<keyword evidence="4 8" id="KW-0547">Nucleotide-binding</keyword>
<dbReference type="Pfam" id="PF03029">
    <property type="entry name" value="ATP_bind_1"/>
    <property type="match status" value="1"/>
</dbReference>
<evidence type="ECO:0000256" key="3">
    <source>
        <dbReference type="ARBA" id="ARBA00014588"/>
    </source>
</evidence>
<dbReference type="InterPro" id="IPR004130">
    <property type="entry name" value="Gpn"/>
</dbReference>
<evidence type="ECO:0000313" key="9">
    <source>
        <dbReference type="EMBL" id="CAD7233175.1"/>
    </source>
</evidence>
<accession>A0A7R8WLM1</accession>
<dbReference type="AlphaFoldDB" id="A0A7R8WLM1"/>
<dbReference type="PANTHER" id="PTHR21231">
    <property type="entry name" value="XPA-BINDING PROTEIN 1-RELATED"/>
    <property type="match status" value="1"/>
</dbReference>
<dbReference type="Gene3D" id="3.40.50.300">
    <property type="entry name" value="P-loop containing nucleotide triphosphate hydrolases"/>
    <property type="match status" value="1"/>
</dbReference>